<dbReference type="PANTHER" id="PTHR17605">
    <property type="entry name" value="RIBOSOME BIOGENESIS PROTEIN BOP1 BLOCK OF PROLIFERATION 1 PROTEIN"/>
    <property type="match status" value="1"/>
</dbReference>
<dbReference type="PROSITE" id="PS50294">
    <property type="entry name" value="WD_REPEATS_REGION"/>
    <property type="match status" value="1"/>
</dbReference>
<dbReference type="SMART" id="SM01035">
    <property type="entry name" value="BOP1NT"/>
    <property type="match status" value="1"/>
</dbReference>
<dbReference type="GO" id="GO:0030687">
    <property type="term" value="C:preribosome, large subunit precursor"/>
    <property type="evidence" value="ECO:0007669"/>
    <property type="project" value="UniProtKB-UniRule"/>
</dbReference>
<evidence type="ECO:0000313" key="11">
    <source>
        <dbReference type="Proteomes" id="UP000245884"/>
    </source>
</evidence>
<evidence type="ECO:0000256" key="6">
    <source>
        <dbReference type="HAMAP-Rule" id="MF_03027"/>
    </source>
</evidence>
<dbReference type="GO" id="GO:0070545">
    <property type="term" value="C:PeBoW complex"/>
    <property type="evidence" value="ECO:0007669"/>
    <property type="project" value="TreeGrafter"/>
</dbReference>
<feature type="compositionally biased region" description="Basic and acidic residues" evidence="8">
    <location>
        <begin position="174"/>
        <end position="201"/>
    </location>
</feature>
<dbReference type="STRING" id="1569628.A0A316UZ69"/>
<comment type="function">
    <text evidence="6">Component of the NOP7 complex, which is required for maturation of the 25S and 5.8S ribosomal RNAs and formation of the 60S ribosome.</text>
</comment>
<keyword evidence="1 6" id="KW-0690">Ribosome biogenesis</keyword>
<organism evidence="10 11">
    <name type="scientific">Jaminaea rosea</name>
    <dbReference type="NCBI Taxonomy" id="1569628"/>
    <lineage>
        <taxon>Eukaryota</taxon>
        <taxon>Fungi</taxon>
        <taxon>Dikarya</taxon>
        <taxon>Basidiomycota</taxon>
        <taxon>Ustilaginomycotina</taxon>
        <taxon>Exobasidiomycetes</taxon>
        <taxon>Microstromatales</taxon>
        <taxon>Microstromatales incertae sedis</taxon>
        <taxon>Jaminaea</taxon>
    </lineage>
</organism>
<dbReference type="AlphaFoldDB" id="A0A316UZ69"/>
<feature type="repeat" description="WD" evidence="7">
    <location>
        <begin position="496"/>
        <end position="537"/>
    </location>
</feature>
<keyword evidence="5 6" id="KW-0539">Nucleus</keyword>
<dbReference type="GO" id="GO:0005654">
    <property type="term" value="C:nucleoplasm"/>
    <property type="evidence" value="ECO:0007669"/>
    <property type="project" value="UniProtKB-SubCell"/>
</dbReference>
<evidence type="ECO:0000256" key="1">
    <source>
        <dbReference type="ARBA" id="ARBA00022517"/>
    </source>
</evidence>
<dbReference type="PROSITE" id="PS00678">
    <property type="entry name" value="WD_REPEATS_1"/>
    <property type="match status" value="1"/>
</dbReference>
<evidence type="ECO:0000256" key="2">
    <source>
        <dbReference type="ARBA" id="ARBA00022552"/>
    </source>
</evidence>
<comment type="similarity">
    <text evidence="6">Belongs to the WD repeat BOP1/ERB1 family.</text>
</comment>
<dbReference type="InterPro" id="IPR012953">
    <property type="entry name" value="BOP1_N_dom"/>
</dbReference>
<dbReference type="GO" id="GO:0000466">
    <property type="term" value="P:maturation of 5.8S rRNA from tricistronic rRNA transcript (SSU-rRNA, 5.8S rRNA, LSU-rRNA)"/>
    <property type="evidence" value="ECO:0007669"/>
    <property type="project" value="UniProtKB-UniRule"/>
</dbReference>
<dbReference type="Pfam" id="PF00400">
    <property type="entry name" value="WD40"/>
    <property type="match status" value="4"/>
</dbReference>
<keyword evidence="11" id="KW-1185">Reference proteome</keyword>
<dbReference type="Pfam" id="PF08145">
    <property type="entry name" value="BOP1NT"/>
    <property type="match status" value="1"/>
</dbReference>
<reference evidence="10 11" key="1">
    <citation type="journal article" date="2018" name="Mol. Biol. Evol.">
        <title>Broad Genomic Sampling Reveals a Smut Pathogenic Ancestry of the Fungal Clade Ustilaginomycotina.</title>
        <authorList>
            <person name="Kijpornyongpan T."/>
            <person name="Mondo S.J."/>
            <person name="Barry K."/>
            <person name="Sandor L."/>
            <person name="Lee J."/>
            <person name="Lipzen A."/>
            <person name="Pangilinan J."/>
            <person name="LaButti K."/>
            <person name="Hainaut M."/>
            <person name="Henrissat B."/>
            <person name="Grigoriev I.V."/>
            <person name="Spatafora J.W."/>
            <person name="Aime M.C."/>
        </authorList>
    </citation>
    <scope>NUCLEOTIDE SEQUENCE [LARGE SCALE GENOMIC DNA]</scope>
    <source>
        <strain evidence="10 11">MCA 5214</strain>
    </source>
</reference>
<evidence type="ECO:0000313" key="10">
    <source>
        <dbReference type="EMBL" id="PWN30590.1"/>
    </source>
</evidence>
<dbReference type="SUPFAM" id="SSF50978">
    <property type="entry name" value="WD40 repeat-like"/>
    <property type="match status" value="1"/>
</dbReference>
<dbReference type="InterPro" id="IPR028598">
    <property type="entry name" value="BOP1/Erb1"/>
</dbReference>
<feature type="compositionally biased region" description="Acidic residues" evidence="8">
    <location>
        <begin position="78"/>
        <end position="121"/>
    </location>
</feature>
<feature type="compositionally biased region" description="Acidic residues" evidence="8">
    <location>
        <begin position="40"/>
        <end position="54"/>
    </location>
</feature>
<dbReference type="HAMAP" id="MF_03027">
    <property type="entry name" value="BOP1"/>
    <property type="match status" value="1"/>
</dbReference>
<dbReference type="GO" id="GO:0000463">
    <property type="term" value="P:maturation of LSU-rRNA from tricistronic rRNA transcript (SSU-rRNA, 5.8S rRNA, LSU-rRNA)"/>
    <property type="evidence" value="ECO:0007669"/>
    <property type="project" value="UniProtKB-UniRule"/>
</dbReference>
<evidence type="ECO:0000256" key="7">
    <source>
        <dbReference type="PROSITE-ProRule" id="PRU00221"/>
    </source>
</evidence>
<dbReference type="InterPro" id="IPR015943">
    <property type="entry name" value="WD40/YVTN_repeat-like_dom_sf"/>
</dbReference>
<dbReference type="InterPro" id="IPR001680">
    <property type="entry name" value="WD40_rpt"/>
</dbReference>
<dbReference type="GO" id="GO:0043021">
    <property type="term" value="F:ribonucleoprotein complex binding"/>
    <property type="evidence" value="ECO:0007669"/>
    <property type="project" value="UniProtKB-UniRule"/>
</dbReference>
<feature type="region of interest" description="Disordered" evidence="8">
    <location>
        <begin position="1"/>
        <end position="218"/>
    </location>
</feature>
<feature type="compositionally biased region" description="Acidic residues" evidence="8">
    <location>
        <begin position="203"/>
        <end position="213"/>
    </location>
</feature>
<feature type="repeat" description="WD" evidence="7">
    <location>
        <begin position="838"/>
        <end position="864"/>
    </location>
</feature>
<keyword evidence="2 6" id="KW-0698">rRNA processing</keyword>
<dbReference type="OrthoDB" id="5571054at2759"/>
<feature type="domain" description="BOP1 N-terminal" evidence="9">
    <location>
        <begin position="228"/>
        <end position="488"/>
    </location>
</feature>
<sequence>MPPYANGLAADSQSKRKRQTQKAAAVEEEGSAEQTPLELDLPDSDEEDAEEQEGAEAGLSGDESDQEDFPEIDALSSGDDEEDDDDDDEEAEIDSDEVEDEDDEEEGTDDTEEEYDEDDEEARARSFAQRNATSDEVNEELDRMVKRATVKPNEEEYRRTKLGLMQHQAAPELNKLRNADGSAKSRIERSKLTGEAKRVYPDIEPDYDSDSSTEDAPNRIGNVPLEWYDDMPHIGYDVDGRKVMRPAKGDELDKFLATVEDPTSWTSVEDKLMGKDVQLTDEELDIIRRLQKGEIADGAYDPYEDYVPWFTGEGKEEVMPISARPEPKSRFVPSKWEHKKVMKIVRAIRQGRITAKAPAESKKPAIFNIWADSDSQPRADHPMHLPAPKLPPPTTAESYNPPAEYLFTDEERKQWEEAEKEDRKTSFIPAKHQSLRLVGGYQDFMQERFERCLDLYMAPRVQRKRLNITDPDQLLPKLPSPQELKPFPSTCAVVYRHPNNSRVRCVAVDPRGAWLATGADDGRVRLWDVEIGRCAAVWDLNYASAEKDRSPVHSLGWCPNKSLGLLAAVTTNKVTILAPPQLSPGASTATASSSFQYAVAGQQSAAAAAVAASSSSAPASVSWTKPTERERSTGIAAHISFAGTPKQVTWHSKGDYFATVCPDGGSSTSVLIHQLTRHRSQAPFKRASKGSAVQRVAFHPTKPHLFVATQRYVRVYDLAAQSLIKTLQSGLRWISSLDVHPSGNHVVVGSYDRRLAWFDLDLSARPFKTLRYHTRAIRTVATSRSYPLVASAGDDGQVHVFHATVYDDSEVAGDFGRDPLIVPLKVLRGHEVKEGLGVLASAWVPGMPWIVTAGADGTARLWTT</sequence>
<gene>
    <name evidence="6" type="primary">ERB1</name>
    <name evidence="10" type="ORF">BDZ90DRAFT_235914</name>
</gene>
<dbReference type="InterPro" id="IPR019775">
    <property type="entry name" value="WD40_repeat_CS"/>
</dbReference>
<evidence type="ECO:0000256" key="5">
    <source>
        <dbReference type="ARBA" id="ARBA00023242"/>
    </source>
</evidence>
<evidence type="ECO:0000256" key="3">
    <source>
        <dbReference type="ARBA" id="ARBA00022574"/>
    </source>
</evidence>
<feature type="compositionally biased region" description="Acidic residues" evidence="8">
    <location>
        <begin position="62"/>
        <end position="71"/>
    </location>
</feature>
<comment type="subunit">
    <text evidence="6">Component of the NOP7 complex, composed of ERB1, NOP7 and YTM1. Within the NOP7 complex ERB1 appears to interact directly with NOP7 and YTM1. The NOP7 complex also associates with the 66S pre-ribosome.</text>
</comment>
<evidence type="ECO:0000256" key="8">
    <source>
        <dbReference type="SAM" id="MobiDB-lite"/>
    </source>
</evidence>
<evidence type="ECO:0000256" key="4">
    <source>
        <dbReference type="ARBA" id="ARBA00022737"/>
    </source>
</evidence>
<keyword evidence="3 7" id="KW-0853">WD repeat</keyword>
<dbReference type="FunFam" id="2.130.10.10:FF:000576">
    <property type="entry name" value="Ribosome biogenesis protein ERB1"/>
    <property type="match status" value="1"/>
</dbReference>
<dbReference type="PROSITE" id="PS50082">
    <property type="entry name" value="WD_REPEATS_2"/>
    <property type="match status" value="2"/>
</dbReference>
<feature type="region of interest" description="Disordered" evidence="8">
    <location>
        <begin position="377"/>
        <end position="399"/>
    </location>
</feature>
<name>A0A316UZ69_9BASI</name>
<protein>
    <recommendedName>
        <fullName evidence="6">Ribosome biogenesis protein ERB1</fullName>
    </recommendedName>
    <alternativeName>
        <fullName evidence="6">Eukaryotic ribosome biogenesis protein 1</fullName>
    </alternativeName>
</protein>
<dbReference type="Gene3D" id="2.130.10.10">
    <property type="entry name" value="YVTN repeat-like/Quinoprotein amine dehydrogenase"/>
    <property type="match status" value="1"/>
</dbReference>
<dbReference type="EMBL" id="KZ819662">
    <property type="protein sequence ID" value="PWN30590.1"/>
    <property type="molecule type" value="Genomic_DNA"/>
</dbReference>
<evidence type="ECO:0000259" key="9">
    <source>
        <dbReference type="SMART" id="SM01035"/>
    </source>
</evidence>
<dbReference type="InterPro" id="IPR036322">
    <property type="entry name" value="WD40_repeat_dom_sf"/>
</dbReference>
<keyword evidence="4" id="KW-0677">Repeat</keyword>
<comment type="subcellular location">
    <subcellularLocation>
        <location evidence="6">Nucleus</location>
        <location evidence="6">Nucleolus</location>
    </subcellularLocation>
    <subcellularLocation>
        <location evidence="6">Nucleus</location>
        <location evidence="6">Nucleoplasm</location>
    </subcellularLocation>
</comment>
<accession>A0A316UZ69</accession>
<dbReference type="Proteomes" id="UP000245884">
    <property type="component" value="Unassembled WGS sequence"/>
</dbReference>
<proteinExistence type="inferred from homology"/>
<dbReference type="PANTHER" id="PTHR17605:SF0">
    <property type="entry name" value="RIBOSOME BIOGENESIS PROTEIN BOP1"/>
    <property type="match status" value="1"/>
</dbReference>
<dbReference type="SMART" id="SM00320">
    <property type="entry name" value="WD40"/>
    <property type="match status" value="5"/>
</dbReference>